<dbReference type="PANTHER" id="PTHR44321:SF1">
    <property type="entry name" value="TRANSDUCIN BETA-LIKE PROTEIN 2"/>
    <property type="match status" value="1"/>
</dbReference>
<keyword evidence="5" id="KW-1185">Reference proteome</keyword>
<dbReference type="GO" id="GO:0005783">
    <property type="term" value="C:endoplasmic reticulum"/>
    <property type="evidence" value="ECO:0007669"/>
    <property type="project" value="TreeGrafter"/>
</dbReference>
<dbReference type="GO" id="GO:0030968">
    <property type="term" value="P:endoplasmic reticulum unfolded protein response"/>
    <property type="evidence" value="ECO:0007669"/>
    <property type="project" value="TreeGrafter"/>
</dbReference>
<dbReference type="InterPro" id="IPR001680">
    <property type="entry name" value="WD40_rpt"/>
</dbReference>
<evidence type="ECO:0000256" key="3">
    <source>
        <dbReference type="PROSITE-ProRule" id="PRU00221"/>
    </source>
</evidence>
<dbReference type="PROSITE" id="PS50082">
    <property type="entry name" value="WD_REPEATS_2"/>
    <property type="match status" value="2"/>
</dbReference>
<dbReference type="EMBL" id="BMAV01011362">
    <property type="protein sequence ID" value="GFY57154.1"/>
    <property type="molecule type" value="Genomic_DNA"/>
</dbReference>
<dbReference type="InterPro" id="IPR042410">
    <property type="entry name" value="WBSCR13"/>
</dbReference>
<evidence type="ECO:0000313" key="5">
    <source>
        <dbReference type="Proteomes" id="UP000886998"/>
    </source>
</evidence>
<sequence length="221" mass="24888">MEQFLYETLPFILGLLCVLLCYLYYVHAFKTPQVNRKATENADIHKPVKEQQVLKISSKPKKIPVVKKKEAKDTYSHPWLLCNLKGHTADIFDIDFNSSGKQLGSCAEDRVVLLWNVKEIATKTPRSVRANIEFDHATQIKWSPDSKAFIVSVEVGNTIQVYKVGKKPEGTLGNCEKILNFPTAHKADIINIGISCNGRFIMSCSSDTSIVVWDLKGTFKL</sequence>
<evidence type="ECO:0000256" key="1">
    <source>
        <dbReference type="ARBA" id="ARBA00022574"/>
    </source>
</evidence>
<dbReference type="PANTHER" id="PTHR44321">
    <property type="entry name" value="TRANSDUCIN BETA-LIKE PROTEIN 2"/>
    <property type="match status" value="1"/>
</dbReference>
<reference evidence="4" key="1">
    <citation type="submission" date="2020-08" db="EMBL/GenBank/DDBJ databases">
        <title>Multicomponent nature underlies the extraordinary mechanical properties of spider dragline silk.</title>
        <authorList>
            <person name="Kono N."/>
            <person name="Nakamura H."/>
            <person name="Mori M."/>
            <person name="Yoshida Y."/>
            <person name="Ohtoshi R."/>
            <person name="Malay A.D."/>
            <person name="Moran D.A.P."/>
            <person name="Tomita M."/>
            <person name="Numata K."/>
            <person name="Arakawa K."/>
        </authorList>
    </citation>
    <scope>NUCLEOTIDE SEQUENCE</scope>
</reference>
<proteinExistence type="predicted"/>
<feature type="repeat" description="WD" evidence="3">
    <location>
        <begin position="182"/>
        <end position="221"/>
    </location>
</feature>
<evidence type="ECO:0000313" key="4">
    <source>
        <dbReference type="EMBL" id="GFY57154.1"/>
    </source>
</evidence>
<dbReference type="Proteomes" id="UP000886998">
    <property type="component" value="Unassembled WGS sequence"/>
</dbReference>
<accession>A0A8X7C9R8</accession>
<dbReference type="Pfam" id="PF00400">
    <property type="entry name" value="WD40"/>
    <property type="match status" value="2"/>
</dbReference>
<dbReference type="AlphaFoldDB" id="A0A8X7C9R8"/>
<dbReference type="InterPro" id="IPR036322">
    <property type="entry name" value="WD40_repeat_dom_sf"/>
</dbReference>
<feature type="repeat" description="WD" evidence="3">
    <location>
        <begin position="84"/>
        <end position="118"/>
    </location>
</feature>
<name>A0A8X7C9R8_9ARAC</name>
<dbReference type="Gene3D" id="2.130.10.10">
    <property type="entry name" value="YVTN repeat-like/Quinoprotein amine dehydrogenase"/>
    <property type="match status" value="1"/>
</dbReference>
<dbReference type="SUPFAM" id="SSF50978">
    <property type="entry name" value="WD40 repeat-like"/>
    <property type="match status" value="1"/>
</dbReference>
<organism evidence="4 5">
    <name type="scientific">Trichonephila inaurata madagascariensis</name>
    <dbReference type="NCBI Taxonomy" id="2747483"/>
    <lineage>
        <taxon>Eukaryota</taxon>
        <taxon>Metazoa</taxon>
        <taxon>Ecdysozoa</taxon>
        <taxon>Arthropoda</taxon>
        <taxon>Chelicerata</taxon>
        <taxon>Arachnida</taxon>
        <taxon>Araneae</taxon>
        <taxon>Araneomorphae</taxon>
        <taxon>Entelegynae</taxon>
        <taxon>Araneoidea</taxon>
        <taxon>Nephilidae</taxon>
        <taxon>Trichonephila</taxon>
        <taxon>Trichonephila inaurata</taxon>
    </lineage>
</organism>
<keyword evidence="1 3" id="KW-0853">WD repeat</keyword>
<protein>
    <submittedName>
        <fullName evidence="4">Transducin beta-like protein 2</fullName>
    </submittedName>
</protein>
<dbReference type="SMART" id="SM00320">
    <property type="entry name" value="WD40"/>
    <property type="match status" value="3"/>
</dbReference>
<dbReference type="PROSITE" id="PS50294">
    <property type="entry name" value="WD_REPEATS_REGION"/>
    <property type="match status" value="2"/>
</dbReference>
<dbReference type="PROSITE" id="PS00678">
    <property type="entry name" value="WD_REPEATS_1"/>
    <property type="match status" value="2"/>
</dbReference>
<dbReference type="OrthoDB" id="200924at2759"/>
<dbReference type="InterPro" id="IPR019775">
    <property type="entry name" value="WD40_repeat_CS"/>
</dbReference>
<gene>
    <name evidence="4" type="primary">Tbl2</name>
    <name evidence="4" type="ORF">TNIN_247691</name>
</gene>
<comment type="caution">
    <text evidence="4">The sequence shown here is derived from an EMBL/GenBank/DDBJ whole genome shotgun (WGS) entry which is preliminary data.</text>
</comment>
<keyword evidence="2" id="KW-0677">Repeat</keyword>
<dbReference type="InterPro" id="IPR015943">
    <property type="entry name" value="WD40/YVTN_repeat-like_dom_sf"/>
</dbReference>
<evidence type="ECO:0000256" key="2">
    <source>
        <dbReference type="ARBA" id="ARBA00022737"/>
    </source>
</evidence>